<comment type="caution">
    <text evidence="1">The sequence shown here is derived from an EMBL/GenBank/DDBJ whole genome shotgun (WGS) entry which is preliminary data.</text>
</comment>
<accession>A0A5J5C7D2</accession>
<dbReference type="EMBL" id="VOFY01002189">
    <property type="protein sequence ID" value="KAA8577672.1"/>
    <property type="molecule type" value="Genomic_DNA"/>
</dbReference>
<sequence>MEVLTSCPPKETRAPQWRWKFRWRCCRSESRNKVDEEALTEEEKT</sequence>
<gene>
    <name evidence="1" type="ORF">FQN60_017498</name>
</gene>
<keyword evidence="2" id="KW-1185">Reference proteome</keyword>
<dbReference type="Proteomes" id="UP000327493">
    <property type="component" value="Unassembled WGS sequence"/>
</dbReference>
<evidence type="ECO:0000313" key="2">
    <source>
        <dbReference type="Proteomes" id="UP000327493"/>
    </source>
</evidence>
<evidence type="ECO:0000313" key="1">
    <source>
        <dbReference type="EMBL" id="KAA8577672.1"/>
    </source>
</evidence>
<reference evidence="1 2" key="1">
    <citation type="submission" date="2019-08" db="EMBL/GenBank/DDBJ databases">
        <title>A chromosome-level genome assembly, high-density linkage maps, and genome scans reveal the genomic architecture of hybrid incompatibilities underlying speciation via character displacement in darters (Percidae: Etheostominae).</title>
        <authorList>
            <person name="Moran R.L."/>
            <person name="Catchen J.M."/>
            <person name="Fuller R.C."/>
        </authorList>
    </citation>
    <scope>NUCLEOTIDE SEQUENCE [LARGE SCALE GENOMIC DNA]</scope>
    <source>
        <strain evidence="1">EspeVRDwgs_2016</strain>
        <tissue evidence="1">Muscle</tissue>
    </source>
</reference>
<protein>
    <submittedName>
        <fullName evidence="1">Uncharacterized protein</fullName>
    </submittedName>
</protein>
<proteinExistence type="predicted"/>
<name>A0A5J5C7D2_9PERO</name>
<dbReference type="AlphaFoldDB" id="A0A5J5C7D2"/>
<organism evidence="1 2">
    <name type="scientific">Etheostoma spectabile</name>
    <name type="common">orangethroat darter</name>
    <dbReference type="NCBI Taxonomy" id="54343"/>
    <lineage>
        <taxon>Eukaryota</taxon>
        <taxon>Metazoa</taxon>
        <taxon>Chordata</taxon>
        <taxon>Craniata</taxon>
        <taxon>Vertebrata</taxon>
        <taxon>Euteleostomi</taxon>
        <taxon>Actinopterygii</taxon>
        <taxon>Neopterygii</taxon>
        <taxon>Teleostei</taxon>
        <taxon>Neoteleostei</taxon>
        <taxon>Acanthomorphata</taxon>
        <taxon>Eupercaria</taxon>
        <taxon>Perciformes</taxon>
        <taxon>Percoidei</taxon>
        <taxon>Percidae</taxon>
        <taxon>Etheostomatinae</taxon>
        <taxon>Etheostoma</taxon>
    </lineage>
</organism>